<protein>
    <submittedName>
        <fullName evidence="1">Uncharacterized protein</fullName>
    </submittedName>
</protein>
<dbReference type="AlphaFoldDB" id="A0AA39UME5"/>
<organism evidence="1 2">
    <name type="scientific">Armillaria novae-zelandiae</name>
    <dbReference type="NCBI Taxonomy" id="153914"/>
    <lineage>
        <taxon>Eukaryota</taxon>
        <taxon>Fungi</taxon>
        <taxon>Dikarya</taxon>
        <taxon>Basidiomycota</taxon>
        <taxon>Agaricomycotina</taxon>
        <taxon>Agaricomycetes</taxon>
        <taxon>Agaricomycetidae</taxon>
        <taxon>Agaricales</taxon>
        <taxon>Marasmiineae</taxon>
        <taxon>Physalacriaceae</taxon>
        <taxon>Armillaria</taxon>
    </lineage>
</organism>
<gene>
    <name evidence="1" type="ORF">IW261DRAFT_1458516</name>
</gene>
<dbReference type="EMBL" id="JAUEPR010000005">
    <property type="protein sequence ID" value="KAK0484755.1"/>
    <property type="molecule type" value="Genomic_DNA"/>
</dbReference>
<sequence length="124" mass="14404">MSALYMWYALVCSRFCSGYPTERFKSFRGEQAACVSLRHFRTAMNSICGPRICPWHPFSILFPVSPLSAPEIQWMTTATRTCTVKLGQLHFPSPFNRISNDTSFLWKRTSSGLYRFIFLNDFLR</sequence>
<comment type="caution">
    <text evidence="1">The sequence shown here is derived from an EMBL/GenBank/DDBJ whole genome shotgun (WGS) entry which is preliminary data.</text>
</comment>
<proteinExistence type="predicted"/>
<keyword evidence="2" id="KW-1185">Reference proteome</keyword>
<name>A0AA39UME5_9AGAR</name>
<dbReference type="Proteomes" id="UP001175227">
    <property type="component" value="Unassembled WGS sequence"/>
</dbReference>
<accession>A0AA39UME5</accession>
<evidence type="ECO:0000313" key="1">
    <source>
        <dbReference type="EMBL" id="KAK0484755.1"/>
    </source>
</evidence>
<evidence type="ECO:0000313" key="2">
    <source>
        <dbReference type="Proteomes" id="UP001175227"/>
    </source>
</evidence>
<reference evidence="1" key="1">
    <citation type="submission" date="2023-06" db="EMBL/GenBank/DDBJ databases">
        <authorList>
            <consortium name="Lawrence Berkeley National Laboratory"/>
            <person name="Ahrendt S."/>
            <person name="Sahu N."/>
            <person name="Indic B."/>
            <person name="Wong-Bajracharya J."/>
            <person name="Merenyi Z."/>
            <person name="Ke H.-M."/>
            <person name="Monk M."/>
            <person name="Kocsube S."/>
            <person name="Drula E."/>
            <person name="Lipzen A."/>
            <person name="Balint B."/>
            <person name="Henrissat B."/>
            <person name="Andreopoulos B."/>
            <person name="Martin F.M."/>
            <person name="Harder C.B."/>
            <person name="Rigling D."/>
            <person name="Ford K.L."/>
            <person name="Foster G.D."/>
            <person name="Pangilinan J."/>
            <person name="Papanicolaou A."/>
            <person name="Barry K."/>
            <person name="LaButti K."/>
            <person name="Viragh M."/>
            <person name="Koriabine M."/>
            <person name="Yan M."/>
            <person name="Riley R."/>
            <person name="Champramary S."/>
            <person name="Plett K.L."/>
            <person name="Tsai I.J."/>
            <person name="Slot J."/>
            <person name="Sipos G."/>
            <person name="Plett J."/>
            <person name="Nagy L.G."/>
            <person name="Grigoriev I.V."/>
        </authorList>
    </citation>
    <scope>NUCLEOTIDE SEQUENCE</scope>
    <source>
        <strain evidence="1">ICMP 16352</strain>
    </source>
</reference>